<dbReference type="eggNOG" id="ENOG5032SVJ">
    <property type="taxonomic scope" value="Bacteria"/>
</dbReference>
<dbReference type="Pfam" id="PF11662">
    <property type="entry name" value="DUF3263"/>
    <property type="match status" value="1"/>
</dbReference>
<accession>A0A031FSZ0</accession>
<evidence type="ECO:0000313" key="2">
    <source>
        <dbReference type="Proteomes" id="UP000024001"/>
    </source>
</evidence>
<dbReference type="Proteomes" id="UP000024001">
    <property type="component" value="Unassembled WGS sequence"/>
</dbReference>
<sequence>MPLSDRDRAVLDFEAHWHGHSGAKEEALRAELALTPARYYQLLGRILESADAVAHDPVLVHRLRRLHAAQERERRSRARVLPASAR</sequence>
<dbReference type="PATRIC" id="fig|273677.3.peg.1905"/>
<evidence type="ECO:0000313" key="1">
    <source>
        <dbReference type="EMBL" id="EZP26720.1"/>
    </source>
</evidence>
<dbReference type="RefSeq" id="WP_036311851.1">
    <property type="nucleotide sequence ID" value="NZ_CP031421.1"/>
</dbReference>
<dbReference type="KEGG" id="moo:BWL13_02045"/>
<name>A0A031FSZ0_9MICO</name>
<protein>
    <recommendedName>
        <fullName evidence="3">DUF3263 domain-containing protein</fullName>
    </recommendedName>
</protein>
<dbReference type="EMBL" id="JFYO01000006">
    <property type="protein sequence ID" value="EZP26720.1"/>
    <property type="molecule type" value="Genomic_DNA"/>
</dbReference>
<evidence type="ECO:0008006" key="3">
    <source>
        <dbReference type="Google" id="ProtNLM"/>
    </source>
</evidence>
<keyword evidence="2" id="KW-1185">Reference proteome</keyword>
<reference evidence="1 2" key="1">
    <citation type="submission" date="2014-03" db="EMBL/GenBank/DDBJ databases">
        <title>Draft Genome Sequences of 13 Willow Endophytes.</title>
        <authorList>
            <person name="Gan H.Y."/>
            <person name="Gan H.M."/>
            <person name="Savka M.A."/>
            <person name="Hudson A.O."/>
        </authorList>
    </citation>
    <scope>NUCLEOTIDE SEQUENCE [LARGE SCALE GENOMIC DNA]</scope>
    <source>
        <strain evidence="1 2">RIT293</strain>
    </source>
</reference>
<dbReference type="InterPro" id="IPR021678">
    <property type="entry name" value="DUF3263"/>
</dbReference>
<gene>
    <name evidence="1" type="ORF">BW34_01920</name>
</gene>
<organism evidence="1 2">
    <name type="scientific">Microbacterium oleivorans</name>
    <dbReference type="NCBI Taxonomy" id="273677"/>
    <lineage>
        <taxon>Bacteria</taxon>
        <taxon>Bacillati</taxon>
        <taxon>Actinomycetota</taxon>
        <taxon>Actinomycetes</taxon>
        <taxon>Micrococcales</taxon>
        <taxon>Microbacteriaceae</taxon>
        <taxon>Microbacterium</taxon>
    </lineage>
</organism>
<dbReference type="GeneID" id="91432412"/>
<dbReference type="OrthoDB" id="3268863at2"/>
<dbReference type="AlphaFoldDB" id="A0A031FSZ0"/>
<proteinExistence type="predicted"/>
<comment type="caution">
    <text evidence="1">The sequence shown here is derived from an EMBL/GenBank/DDBJ whole genome shotgun (WGS) entry which is preliminary data.</text>
</comment>